<accession>A0A378SHI8</accession>
<organism evidence="2 3">
    <name type="scientific">Mycolicibacterium gilvum</name>
    <dbReference type="NCBI Taxonomy" id="1804"/>
    <lineage>
        <taxon>Bacteria</taxon>
        <taxon>Bacillati</taxon>
        <taxon>Actinomycetota</taxon>
        <taxon>Actinomycetes</taxon>
        <taxon>Mycobacteriales</taxon>
        <taxon>Mycobacteriaceae</taxon>
        <taxon>Mycolicibacterium</taxon>
    </lineage>
</organism>
<dbReference type="RefSeq" id="WP_115328891.1">
    <property type="nucleotide sequence ID" value="NZ_JACKST010000096.1"/>
</dbReference>
<dbReference type="Proteomes" id="UP000254291">
    <property type="component" value="Unassembled WGS sequence"/>
</dbReference>
<dbReference type="EMBL" id="UGQM01000001">
    <property type="protein sequence ID" value="STZ42279.1"/>
    <property type="molecule type" value="Genomic_DNA"/>
</dbReference>
<proteinExistence type="predicted"/>
<evidence type="ECO:0000259" key="1">
    <source>
        <dbReference type="Pfam" id="PF02698"/>
    </source>
</evidence>
<dbReference type="InterPro" id="IPR003848">
    <property type="entry name" value="DUF218"/>
</dbReference>
<sequence>MVVGQRVTARRRYLVPTVMATLVVLLFVNGASGTVLFARAPVDPLAAADAIMVLGGEHDGREAYGLKLAEQGYADTVVLSNPYAASDKTMKKACAPRSDIRVICRPPAPSTTRGEALMARQLADEHGWTSIIVVSWRYHLPRARKIFEQCFVTPERSVIMRDVPRRYPFSVAQWQYTYLYQYGGWVKAEIQGRCD</sequence>
<evidence type="ECO:0000313" key="2">
    <source>
        <dbReference type="EMBL" id="STZ42279.1"/>
    </source>
</evidence>
<dbReference type="AlphaFoldDB" id="A0A378SHI8"/>
<protein>
    <submittedName>
        <fullName evidence="2">DUF218 domain</fullName>
    </submittedName>
</protein>
<reference evidence="2 3" key="1">
    <citation type="submission" date="2018-06" db="EMBL/GenBank/DDBJ databases">
        <authorList>
            <consortium name="Pathogen Informatics"/>
            <person name="Doyle S."/>
        </authorList>
    </citation>
    <scope>NUCLEOTIDE SEQUENCE [LARGE SCALE GENOMIC DNA]</scope>
    <source>
        <strain evidence="2 3">NCTC10742</strain>
    </source>
</reference>
<name>A0A378SHI8_9MYCO</name>
<dbReference type="Pfam" id="PF02698">
    <property type="entry name" value="DUF218"/>
    <property type="match status" value="1"/>
</dbReference>
<dbReference type="CDD" id="cd06259">
    <property type="entry name" value="YdcF-like"/>
    <property type="match status" value="1"/>
</dbReference>
<feature type="domain" description="DUF218" evidence="1">
    <location>
        <begin position="49"/>
        <end position="154"/>
    </location>
</feature>
<evidence type="ECO:0000313" key="3">
    <source>
        <dbReference type="Proteomes" id="UP000254291"/>
    </source>
</evidence>
<gene>
    <name evidence="2" type="ORF">NCTC10742_01490</name>
</gene>